<dbReference type="InterPro" id="IPR001375">
    <property type="entry name" value="Peptidase_S9_cat"/>
</dbReference>
<protein>
    <submittedName>
        <fullName evidence="3">Dipeptidyl aminopeptidase/acylaminoacyl peptidase</fullName>
    </submittedName>
</protein>
<dbReference type="AlphaFoldDB" id="A0A1M5Q681"/>
<proteinExistence type="predicted"/>
<dbReference type="Pfam" id="PF00326">
    <property type="entry name" value="Peptidase_S9"/>
    <property type="match status" value="1"/>
</dbReference>
<dbReference type="InterPro" id="IPR029058">
    <property type="entry name" value="AB_hydrolase_fold"/>
</dbReference>
<feature type="domain" description="Peptidase S9 prolyl oligopeptidase catalytic" evidence="2">
    <location>
        <begin position="701"/>
        <end position="869"/>
    </location>
</feature>
<evidence type="ECO:0000259" key="2">
    <source>
        <dbReference type="Pfam" id="PF00326"/>
    </source>
</evidence>
<evidence type="ECO:0000256" key="1">
    <source>
        <dbReference type="ARBA" id="ARBA00022801"/>
    </source>
</evidence>
<sequence>MFFNIIKKHLRTMRFCEMQCPLYLVLLFILPLVACPLWGQVVQKKVLSPDEYHLWGEVRLEKVSNDENWALYSMEYTSGNDTLFVQNIEKNTTYAFPDGENGSFAPNDIFVYRSGDNLHILNLKTSKKETVPNVMQYSLSETGYLIYLRTNKNNKKTLEIRSMQSGSIKKINDVTSYLMSPDGKNLVYTTLLDNRNAIALISIKKPEQIKWFQQNSREKFIGLTWQKEGNALAFIKQYDDSKENILFLYNLLNHELYHLSASDINFPENWSIVNDTFRKIIISEDLQKVFFAVVTSSALIQQQSNVEIWNANDKWIYPVEKFQGSIEKKSKLGLWQPAESKVNIITSNELSSVMLTADMKYAVLSNPKAYEPQFEIEGPRDYYILNLKTFEKKLILEKHPYDLEALNPSPTGKYLAYFKENNWWVYNPATDAHTNITASTGIKFKGKKQELVPESVYGNPGWTQKDNEIILYDQYDIWAIRPDGSNFRRLTKGREQQIQYRIINPSVNYRKLVYDGPVVETFDLNKKIFLRAKGNDGKMGCFRWDKSSFEKRIVYLDSYIDQFKYSEKRNKIFYREQKFDMPPQLVSSNNSSLSVSFFKSNPQHEKYYWGKSELINFKNSRYQNLKAVLLYPAAYDPKKKYPMIVNIYQGKADELHLYQNPTFANEGGFNVTLMTLEGYFVLLPDISLIYQSPGISAADCVVSATTAVIKKGIVNSAKIGLMGHSFGGYETAFTITQTPMFAAAIASGAITDLVSLYYSVGRSGNPEMWRFEGEQWNMGGSPHDIPSSYHANSPLPNAVNIQSPLLLWSGKNDKQVDIHQSLEFYLAMRRLKKKSIMLLYADEGHVFTKPDNQKDITIRMIEWFNYFLKDDHSYSWINKGVQ</sequence>
<keyword evidence="3" id="KW-0645">Protease</keyword>
<dbReference type="PANTHER" id="PTHR42776">
    <property type="entry name" value="SERINE PEPTIDASE S9 FAMILY MEMBER"/>
    <property type="match status" value="1"/>
</dbReference>
<dbReference type="SUPFAM" id="SSF82171">
    <property type="entry name" value="DPP6 N-terminal domain-like"/>
    <property type="match status" value="1"/>
</dbReference>
<dbReference type="PANTHER" id="PTHR42776:SF27">
    <property type="entry name" value="DIPEPTIDYL PEPTIDASE FAMILY MEMBER 6"/>
    <property type="match status" value="1"/>
</dbReference>
<dbReference type="EMBL" id="FQWH01000006">
    <property type="protein sequence ID" value="SHH09400.1"/>
    <property type="molecule type" value="Genomic_DNA"/>
</dbReference>
<dbReference type="Gene3D" id="2.120.10.30">
    <property type="entry name" value="TolB, C-terminal domain"/>
    <property type="match status" value="1"/>
</dbReference>
<dbReference type="SUPFAM" id="SSF53474">
    <property type="entry name" value="alpha/beta-Hydrolases"/>
    <property type="match status" value="1"/>
</dbReference>
<organism evidence="3 4">
    <name type="scientific">Flavobacterium johnsoniae</name>
    <name type="common">Cytophaga johnsonae</name>
    <dbReference type="NCBI Taxonomy" id="986"/>
    <lineage>
        <taxon>Bacteria</taxon>
        <taxon>Pseudomonadati</taxon>
        <taxon>Bacteroidota</taxon>
        <taxon>Flavobacteriia</taxon>
        <taxon>Flavobacteriales</taxon>
        <taxon>Flavobacteriaceae</taxon>
        <taxon>Flavobacterium</taxon>
    </lineage>
</organism>
<name>A0A1M5Q681_FLAJO</name>
<dbReference type="Gene3D" id="3.40.50.1820">
    <property type="entry name" value="alpha/beta hydrolase"/>
    <property type="match status" value="1"/>
</dbReference>
<dbReference type="InterPro" id="IPR011042">
    <property type="entry name" value="6-blade_b-propeller_TolB-like"/>
</dbReference>
<dbReference type="Proteomes" id="UP000184112">
    <property type="component" value="Unassembled WGS sequence"/>
</dbReference>
<accession>A0A1M5Q681</accession>
<gene>
    <name evidence="3" type="ORF">SAMN05444388_106198</name>
</gene>
<reference evidence="3 4" key="1">
    <citation type="submission" date="2016-11" db="EMBL/GenBank/DDBJ databases">
        <authorList>
            <person name="Jaros S."/>
            <person name="Januszkiewicz K."/>
            <person name="Wedrychowicz H."/>
        </authorList>
    </citation>
    <scope>NUCLEOTIDE SEQUENCE [LARGE SCALE GENOMIC DNA]</scope>
    <source>
        <strain evidence="3 4">DSM 6792</strain>
    </source>
</reference>
<evidence type="ECO:0000313" key="4">
    <source>
        <dbReference type="Proteomes" id="UP000184112"/>
    </source>
</evidence>
<dbReference type="GO" id="GO:0006508">
    <property type="term" value="P:proteolysis"/>
    <property type="evidence" value="ECO:0007669"/>
    <property type="project" value="InterPro"/>
</dbReference>
<dbReference type="GO" id="GO:0004252">
    <property type="term" value="F:serine-type endopeptidase activity"/>
    <property type="evidence" value="ECO:0007669"/>
    <property type="project" value="TreeGrafter"/>
</dbReference>
<keyword evidence="3" id="KW-0031">Aminopeptidase</keyword>
<keyword evidence="1" id="KW-0378">Hydrolase</keyword>
<dbReference type="GO" id="GO:0004177">
    <property type="term" value="F:aminopeptidase activity"/>
    <property type="evidence" value="ECO:0007669"/>
    <property type="project" value="UniProtKB-KW"/>
</dbReference>
<evidence type="ECO:0000313" key="3">
    <source>
        <dbReference type="EMBL" id="SHH09400.1"/>
    </source>
</evidence>